<dbReference type="VEuPathDB" id="FungiDB:PV09_04890"/>
<dbReference type="InterPro" id="IPR056124">
    <property type="entry name" value="DUF7707"/>
</dbReference>
<dbReference type="Proteomes" id="UP000053259">
    <property type="component" value="Unassembled WGS sequence"/>
</dbReference>
<evidence type="ECO:0000313" key="4">
    <source>
        <dbReference type="EMBL" id="KIW04073.1"/>
    </source>
</evidence>
<dbReference type="PANTHER" id="PTHR38118:SF2">
    <property type="entry name" value="CDP-ALCOHOL PHOSPHATIDYLTRANSFERASE PROTEIN"/>
    <property type="match status" value="1"/>
</dbReference>
<evidence type="ECO:0000259" key="3">
    <source>
        <dbReference type="Pfam" id="PF24808"/>
    </source>
</evidence>
<keyword evidence="1" id="KW-1133">Transmembrane helix</keyword>
<dbReference type="AlphaFoldDB" id="A0A0D2ABB0"/>
<dbReference type="PANTHER" id="PTHR38118">
    <property type="entry name" value="ANCHORED CELL WALL PROTEIN 11-RELATED"/>
    <property type="match status" value="1"/>
</dbReference>
<accession>A0A0D2ABB0</accession>
<name>A0A0D2ABB0_9PEZI</name>
<keyword evidence="2" id="KW-0732">Signal</keyword>
<dbReference type="STRING" id="253628.A0A0D2ABB0"/>
<keyword evidence="1" id="KW-0472">Membrane</keyword>
<keyword evidence="1" id="KW-0812">Transmembrane</keyword>
<gene>
    <name evidence="4" type="ORF">PV09_04890</name>
</gene>
<evidence type="ECO:0000313" key="5">
    <source>
        <dbReference type="Proteomes" id="UP000053259"/>
    </source>
</evidence>
<sequence>MRFTFAAAALLATLVSAQTIDPNSVPLATRDQWCVSQQASCPELCAQQSPTGSLSTASNTCDPKTLDYSCVCASGLAPNASEYSQTIPYFICTEYNNQCVSACGQDNACASACRQDHPCGAKDPTRVNVTSTSATASATSSTASSTGLDTFGGSGSNSHSSSAVKIAAYNIASTYGFAAVVGGLFVGFGLML</sequence>
<evidence type="ECO:0000256" key="1">
    <source>
        <dbReference type="SAM" id="Phobius"/>
    </source>
</evidence>
<evidence type="ECO:0000256" key="2">
    <source>
        <dbReference type="SAM" id="SignalP"/>
    </source>
</evidence>
<feature type="chain" id="PRO_5002248644" description="DUF7707 domain-containing protein" evidence="2">
    <location>
        <begin position="18"/>
        <end position="192"/>
    </location>
</feature>
<dbReference type="RefSeq" id="XP_016213942.1">
    <property type="nucleotide sequence ID" value="XM_016358324.1"/>
</dbReference>
<dbReference type="GeneID" id="27312863"/>
<feature type="signal peptide" evidence="2">
    <location>
        <begin position="1"/>
        <end position="17"/>
    </location>
</feature>
<dbReference type="InParanoid" id="A0A0D2ABB0"/>
<proteinExistence type="predicted"/>
<feature type="domain" description="DUF7707" evidence="3">
    <location>
        <begin position="19"/>
        <end position="124"/>
    </location>
</feature>
<dbReference type="OrthoDB" id="2439692at2759"/>
<keyword evidence="5" id="KW-1185">Reference proteome</keyword>
<reference evidence="4 5" key="1">
    <citation type="submission" date="2015-01" db="EMBL/GenBank/DDBJ databases">
        <title>The Genome Sequence of Ochroconis gallopava CBS43764.</title>
        <authorList>
            <consortium name="The Broad Institute Genomics Platform"/>
            <person name="Cuomo C."/>
            <person name="de Hoog S."/>
            <person name="Gorbushina A."/>
            <person name="Stielow B."/>
            <person name="Teixiera M."/>
            <person name="Abouelleil A."/>
            <person name="Chapman S.B."/>
            <person name="Priest M."/>
            <person name="Young S.K."/>
            <person name="Wortman J."/>
            <person name="Nusbaum C."/>
            <person name="Birren B."/>
        </authorList>
    </citation>
    <scope>NUCLEOTIDE SEQUENCE [LARGE SCALE GENOMIC DNA]</scope>
    <source>
        <strain evidence="4 5">CBS 43764</strain>
    </source>
</reference>
<protein>
    <recommendedName>
        <fullName evidence="3">DUF7707 domain-containing protein</fullName>
    </recommendedName>
</protein>
<feature type="transmembrane region" description="Helical" evidence="1">
    <location>
        <begin position="166"/>
        <end position="190"/>
    </location>
</feature>
<dbReference type="EMBL" id="KN847542">
    <property type="protein sequence ID" value="KIW04073.1"/>
    <property type="molecule type" value="Genomic_DNA"/>
</dbReference>
<dbReference type="Pfam" id="PF24808">
    <property type="entry name" value="DUF7707"/>
    <property type="match status" value="1"/>
</dbReference>
<organism evidence="4 5">
    <name type="scientific">Verruconis gallopava</name>
    <dbReference type="NCBI Taxonomy" id="253628"/>
    <lineage>
        <taxon>Eukaryota</taxon>
        <taxon>Fungi</taxon>
        <taxon>Dikarya</taxon>
        <taxon>Ascomycota</taxon>
        <taxon>Pezizomycotina</taxon>
        <taxon>Dothideomycetes</taxon>
        <taxon>Pleosporomycetidae</taxon>
        <taxon>Venturiales</taxon>
        <taxon>Sympoventuriaceae</taxon>
        <taxon>Verruconis</taxon>
    </lineage>
</organism>
<dbReference type="HOGENOM" id="CLU_084512_0_0_1"/>